<feature type="zinc finger region" description="C3H1-type" evidence="8">
    <location>
        <begin position="418"/>
        <end position="446"/>
    </location>
</feature>
<dbReference type="GO" id="GO:0000288">
    <property type="term" value="P:nuclear-transcribed mRNA catabolic process, deadenylation-dependent decay"/>
    <property type="evidence" value="ECO:0007669"/>
    <property type="project" value="TreeGrafter"/>
</dbReference>
<evidence type="ECO:0000256" key="4">
    <source>
        <dbReference type="ARBA" id="ARBA00022679"/>
    </source>
</evidence>
<dbReference type="PANTHER" id="PTHR13139:SF54">
    <property type="entry name" value="RING-TYPE E3 UBIQUITIN TRANSFERASE"/>
    <property type="match status" value="1"/>
</dbReference>
<dbReference type="SUPFAM" id="SSF90229">
    <property type="entry name" value="CCCH zinc finger"/>
    <property type="match status" value="1"/>
</dbReference>
<dbReference type="InterPro" id="IPR017907">
    <property type="entry name" value="Znf_RING_CS"/>
</dbReference>
<dbReference type="AlphaFoldDB" id="A0AAV8WI68"/>
<evidence type="ECO:0000259" key="11">
    <source>
        <dbReference type="PROSITE" id="PS50103"/>
    </source>
</evidence>
<dbReference type="InterPro" id="IPR052249">
    <property type="entry name" value="Roquin_domain"/>
</dbReference>
<feature type="region of interest" description="Disordered" evidence="9">
    <location>
        <begin position="639"/>
        <end position="658"/>
    </location>
</feature>
<feature type="domain" description="C3H1-type" evidence="11">
    <location>
        <begin position="418"/>
        <end position="446"/>
    </location>
</feature>
<dbReference type="Pfam" id="PF00642">
    <property type="entry name" value="zf-CCCH"/>
    <property type="match status" value="1"/>
</dbReference>
<dbReference type="GO" id="GO:0000932">
    <property type="term" value="C:P-body"/>
    <property type="evidence" value="ECO:0007669"/>
    <property type="project" value="UniProtKB-SubCell"/>
</dbReference>
<comment type="caution">
    <text evidence="12">The sequence shown here is derived from an EMBL/GenBank/DDBJ whole genome shotgun (WGS) entry which is preliminary data.</text>
</comment>
<evidence type="ECO:0000256" key="2">
    <source>
        <dbReference type="ARBA" id="ARBA00004201"/>
    </source>
</evidence>
<dbReference type="InterPro" id="IPR048575">
    <property type="entry name" value="Roquin_1_2-like_ROQ"/>
</dbReference>
<feature type="region of interest" description="Disordered" evidence="9">
    <location>
        <begin position="452"/>
        <end position="479"/>
    </location>
</feature>
<keyword evidence="13" id="KW-1185">Reference proteome</keyword>
<feature type="compositionally biased region" description="Polar residues" evidence="9">
    <location>
        <begin position="705"/>
        <end position="721"/>
    </location>
</feature>
<dbReference type="InterPro" id="IPR041523">
    <property type="entry name" value="ROQ_II"/>
</dbReference>
<evidence type="ECO:0000313" key="12">
    <source>
        <dbReference type="EMBL" id="KAJ8926161.1"/>
    </source>
</evidence>
<dbReference type="GO" id="GO:0061630">
    <property type="term" value="F:ubiquitin protein ligase activity"/>
    <property type="evidence" value="ECO:0007669"/>
    <property type="project" value="UniProtKB-EC"/>
</dbReference>
<dbReference type="EMBL" id="JANEYF010006007">
    <property type="protein sequence ID" value="KAJ8926161.1"/>
    <property type="molecule type" value="Genomic_DNA"/>
</dbReference>
<evidence type="ECO:0000256" key="1">
    <source>
        <dbReference type="ARBA" id="ARBA00000900"/>
    </source>
</evidence>
<keyword evidence="6 8" id="KW-0863">Zinc-finger</keyword>
<dbReference type="GO" id="GO:0000209">
    <property type="term" value="P:protein polyubiquitination"/>
    <property type="evidence" value="ECO:0007669"/>
    <property type="project" value="TreeGrafter"/>
</dbReference>
<accession>A0AAV8WI68</accession>
<feature type="domain" description="RING-type" evidence="10">
    <location>
        <begin position="21"/>
        <end position="61"/>
    </location>
</feature>
<reference evidence="12" key="1">
    <citation type="journal article" date="2023" name="Insect Mol. Biol.">
        <title>Genome sequencing provides insights into the evolution of gene families encoding plant cell wall-degrading enzymes in longhorned beetles.</title>
        <authorList>
            <person name="Shin N.R."/>
            <person name="Okamura Y."/>
            <person name="Kirsch R."/>
            <person name="Pauchet Y."/>
        </authorList>
    </citation>
    <scope>NUCLEOTIDE SEQUENCE</scope>
    <source>
        <strain evidence="12">RBIC_L_NR</strain>
    </source>
</reference>
<dbReference type="GO" id="GO:0035613">
    <property type="term" value="F:RNA stem-loop binding"/>
    <property type="evidence" value="ECO:0007669"/>
    <property type="project" value="TreeGrafter"/>
</dbReference>
<keyword evidence="7 8" id="KW-0862">Zinc</keyword>
<evidence type="ECO:0000256" key="6">
    <source>
        <dbReference type="ARBA" id="ARBA00022771"/>
    </source>
</evidence>
<dbReference type="GO" id="GO:0003725">
    <property type="term" value="F:double-stranded RNA binding"/>
    <property type="evidence" value="ECO:0007669"/>
    <property type="project" value="TreeGrafter"/>
</dbReference>
<proteinExistence type="predicted"/>
<dbReference type="Pfam" id="PF21206">
    <property type="entry name" value="Roquin_1_2-like_ROQ"/>
    <property type="match status" value="1"/>
</dbReference>
<dbReference type="EC" id="2.3.2.27" evidence="3"/>
<dbReference type="SUPFAM" id="SSF57850">
    <property type="entry name" value="RING/U-box"/>
    <property type="match status" value="1"/>
</dbReference>
<comment type="subcellular location">
    <subcellularLocation>
        <location evidence="2">Cytoplasm</location>
        <location evidence="2">P-body</location>
    </subcellularLocation>
</comment>
<keyword evidence="5 8" id="KW-0479">Metal-binding</keyword>
<dbReference type="Gene3D" id="3.30.40.10">
    <property type="entry name" value="Zinc/RING finger domain, C3HC4 (zinc finger)"/>
    <property type="match status" value="1"/>
</dbReference>
<dbReference type="Pfam" id="PF14634">
    <property type="entry name" value="zf-RING_5"/>
    <property type="match status" value="1"/>
</dbReference>
<organism evidence="12 13">
    <name type="scientific">Rhamnusium bicolor</name>
    <dbReference type="NCBI Taxonomy" id="1586634"/>
    <lineage>
        <taxon>Eukaryota</taxon>
        <taxon>Metazoa</taxon>
        <taxon>Ecdysozoa</taxon>
        <taxon>Arthropoda</taxon>
        <taxon>Hexapoda</taxon>
        <taxon>Insecta</taxon>
        <taxon>Pterygota</taxon>
        <taxon>Neoptera</taxon>
        <taxon>Endopterygota</taxon>
        <taxon>Coleoptera</taxon>
        <taxon>Polyphaga</taxon>
        <taxon>Cucujiformia</taxon>
        <taxon>Chrysomeloidea</taxon>
        <taxon>Cerambycidae</taxon>
        <taxon>Lepturinae</taxon>
        <taxon>Rhagiini</taxon>
        <taxon>Rhamnusium</taxon>
    </lineage>
</organism>
<evidence type="ECO:0000256" key="7">
    <source>
        <dbReference type="ARBA" id="ARBA00022833"/>
    </source>
</evidence>
<dbReference type="PANTHER" id="PTHR13139">
    <property type="entry name" value="RING FINGER AND CCCH-TYPE ZINC FINGER DOMAIN-CONTAINING PROTEIN"/>
    <property type="match status" value="1"/>
</dbReference>
<dbReference type="PROSITE" id="PS50103">
    <property type="entry name" value="ZF_C3H1"/>
    <property type="match status" value="1"/>
</dbReference>
<dbReference type="InterPro" id="IPR000571">
    <property type="entry name" value="Znf_CCCH"/>
</dbReference>
<dbReference type="FunFam" id="1.20.120.1790:FF:000001">
    <property type="entry name" value="roquin-1 isoform X1"/>
    <property type="match status" value="1"/>
</dbReference>
<dbReference type="PROSITE" id="PS50089">
    <property type="entry name" value="ZF_RING_2"/>
    <property type="match status" value="1"/>
</dbReference>
<dbReference type="GO" id="GO:0006511">
    <property type="term" value="P:ubiquitin-dependent protein catabolic process"/>
    <property type="evidence" value="ECO:0007669"/>
    <property type="project" value="TreeGrafter"/>
</dbReference>
<protein>
    <recommendedName>
        <fullName evidence="3">RING-type E3 ubiquitin transferase</fullName>
        <ecNumber evidence="3">2.3.2.27</ecNumber>
    </recommendedName>
</protein>
<evidence type="ECO:0000256" key="8">
    <source>
        <dbReference type="PROSITE-ProRule" id="PRU00723"/>
    </source>
</evidence>
<gene>
    <name evidence="12" type="ORF">NQ314_021504</name>
</gene>
<dbReference type="FunFam" id="3.30.40.10:FF:000047">
    <property type="entry name" value="Roquin-2 isoform 1"/>
    <property type="match status" value="1"/>
</dbReference>
<keyword evidence="4" id="KW-0808">Transferase</keyword>
<evidence type="ECO:0000256" key="3">
    <source>
        <dbReference type="ARBA" id="ARBA00012483"/>
    </source>
</evidence>
<evidence type="ECO:0000256" key="5">
    <source>
        <dbReference type="ARBA" id="ARBA00022723"/>
    </source>
</evidence>
<dbReference type="InterPro" id="IPR013083">
    <property type="entry name" value="Znf_RING/FYVE/PHD"/>
</dbReference>
<dbReference type="PROSITE" id="PS00518">
    <property type="entry name" value="ZF_RING_1"/>
    <property type="match status" value="1"/>
</dbReference>
<dbReference type="GO" id="GO:0003729">
    <property type="term" value="F:mRNA binding"/>
    <property type="evidence" value="ECO:0007669"/>
    <property type="project" value="TreeGrafter"/>
</dbReference>
<dbReference type="GO" id="GO:0010494">
    <property type="term" value="C:cytoplasmic stress granule"/>
    <property type="evidence" value="ECO:0007669"/>
    <property type="project" value="TreeGrafter"/>
</dbReference>
<sequence>MVISNFRMPIQAPQWTEFLSCPVCCNSFDEKQRSPISLGCGHTICKGCLSNLHRKQCPFDQTNISIDIENLPVNTALLQLVGPNIKNDNEQIDSKIVPREHVNHYLECKKCVEELALYLKPHPNGNVCGSGSILSRPMQRKLVTLINCQLVEDEGRTRAMRAARSLGERTVTELILQHQNPQQLSANLWAAVRARGCQFLGPAMQEEVLKLVLLALEDGSALSRKVLVMFVVQRLEPHFPQASKTSIGHVVQLLYRASCFKVSKREGDSSLMQLKEEFRTYDALRREHDAQIVQIATEAGLRIAPDQWSALLYGDTAHKSHMQSIIDKLQTPQSFAQSVQELVIALQRTGDPGKLSVLRNHLELLAGIDSSPESPAPSWGECSECLEAVRQVVAGLVEFIHQHGSRKLQDTAHSQHAKYKISMCRDLTLRGSCPRGTNCTFAHSNEELEKYRAKNRKSISRSKEHRIENQSPTDKSYQQAEDYYSIPNTTTVSPVPIPAVVQVPRMSYDVPYHPNPNYPPNQPFSQPMFPPQTATFPVHEMYPSSNHNNVVMSNGGQYYPTQQAEYANVNHQASQNVDVVKRPNWDVMMKNQNYPQQPKTNRASTKSLAELHQRKQEVISQLEKVVGKNAATEISNTASNLARQESQHDLDSPTSPYNFWSGQINPGPTFVRSDSILAADDDYVPYDSPAISKYGPISRMHKDNGISQSVSAPYRDSTSLV</sequence>
<dbReference type="Proteomes" id="UP001162156">
    <property type="component" value="Unassembled WGS sequence"/>
</dbReference>
<dbReference type="SMART" id="SM00184">
    <property type="entry name" value="RING"/>
    <property type="match status" value="1"/>
</dbReference>
<dbReference type="SMART" id="SM00356">
    <property type="entry name" value="ZnF_C3H1"/>
    <property type="match status" value="1"/>
</dbReference>
<dbReference type="GO" id="GO:0008270">
    <property type="term" value="F:zinc ion binding"/>
    <property type="evidence" value="ECO:0007669"/>
    <property type="project" value="UniProtKB-KW"/>
</dbReference>
<evidence type="ECO:0000256" key="9">
    <source>
        <dbReference type="SAM" id="MobiDB-lite"/>
    </source>
</evidence>
<comment type="catalytic activity">
    <reaction evidence="1">
        <text>S-ubiquitinyl-[E2 ubiquitin-conjugating enzyme]-L-cysteine + [acceptor protein]-L-lysine = [E2 ubiquitin-conjugating enzyme]-L-cysteine + N(6)-ubiquitinyl-[acceptor protein]-L-lysine.</text>
        <dbReference type="EC" id="2.3.2.27"/>
    </reaction>
</comment>
<dbReference type="Gene3D" id="4.10.1000.10">
    <property type="entry name" value="Zinc finger, CCCH-type"/>
    <property type="match status" value="1"/>
</dbReference>
<evidence type="ECO:0000259" key="10">
    <source>
        <dbReference type="PROSITE" id="PS50089"/>
    </source>
</evidence>
<dbReference type="InterPro" id="IPR036855">
    <property type="entry name" value="Znf_CCCH_sf"/>
</dbReference>
<feature type="compositionally biased region" description="Polar residues" evidence="9">
    <location>
        <begin position="469"/>
        <end position="479"/>
    </location>
</feature>
<dbReference type="Pfam" id="PF18386">
    <property type="entry name" value="ROQ_II"/>
    <property type="match status" value="1"/>
</dbReference>
<name>A0AAV8WI68_9CUCU</name>
<dbReference type="Gene3D" id="1.20.120.1790">
    <property type="match status" value="1"/>
</dbReference>
<feature type="region of interest" description="Disordered" evidence="9">
    <location>
        <begin position="697"/>
        <end position="721"/>
    </location>
</feature>
<dbReference type="InterPro" id="IPR001841">
    <property type="entry name" value="Znf_RING"/>
</dbReference>
<evidence type="ECO:0000313" key="13">
    <source>
        <dbReference type="Proteomes" id="UP001162156"/>
    </source>
</evidence>